<comment type="caution">
    <text evidence="2">The sequence shown here is derived from an EMBL/GenBank/DDBJ whole genome shotgun (WGS) entry which is preliminary data.</text>
</comment>
<dbReference type="InterPro" id="IPR029006">
    <property type="entry name" value="ADF-H/Gelsolin-like_dom_sf"/>
</dbReference>
<name>A0ABD3SB70_9STRA</name>
<proteinExistence type="predicted"/>
<feature type="domain" description="ADF-H" evidence="1">
    <location>
        <begin position="16"/>
        <end position="130"/>
    </location>
</feature>
<dbReference type="EMBL" id="JALLPB020000087">
    <property type="protein sequence ID" value="KAL3821697.1"/>
    <property type="molecule type" value="Genomic_DNA"/>
</dbReference>
<evidence type="ECO:0000313" key="3">
    <source>
        <dbReference type="Proteomes" id="UP001530377"/>
    </source>
</evidence>
<accession>A0ABD3SB70</accession>
<organism evidence="2 3">
    <name type="scientific">Cyclostephanos tholiformis</name>
    <dbReference type="NCBI Taxonomy" id="382380"/>
    <lineage>
        <taxon>Eukaryota</taxon>
        <taxon>Sar</taxon>
        <taxon>Stramenopiles</taxon>
        <taxon>Ochrophyta</taxon>
        <taxon>Bacillariophyta</taxon>
        <taxon>Coscinodiscophyceae</taxon>
        <taxon>Thalassiosirophycidae</taxon>
        <taxon>Stephanodiscales</taxon>
        <taxon>Stephanodiscaceae</taxon>
        <taxon>Cyclostephanos</taxon>
    </lineage>
</organism>
<dbReference type="PROSITE" id="PS51263">
    <property type="entry name" value="ADF_H"/>
    <property type="match status" value="1"/>
</dbReference>
<reference evidence="2 3" key="1">
    <citation type="submission" date="2024-10" db="EMBL/GenBank/DDBJ databases">
        <title>Updated reference genomes for cyclostephanoid diatoms.</title>
        <authorList>
            <person name="Roberts W.R."/>
            <person name="Alverson A.J."/>
        </authorList>
    </citation>
    <scope>NUCLEOTIDE SEQUENCE [LARGE SCALE GENOMIC DNA]</scope>
    <source>
        <strain evidence="2 3">AJA228-03</strain>
    </source>
</reference>
<evidence type="ECO:0000259" key="1">
    <source>
        <dbReference type="PROSITE" id="PS51263"/>
    </source>
</evidence>
<dbReference type="SUPFAM" id="SSF55753">
    <property type="entry name" value="Actin depolymerizing proteins"/>
    <property type="match status" value="1"/>
</dbReference>
<sequence>MPTLFTDPRSGGVKKSSGVNVLPIVAEIWAQVRDDSNRDVDWLIASFDGSSKTDITVISSGSGGVDACASSLPENVACYGGVKLKNGRFATFYYAPEGCPVMMRGRGVLNVLEGSDREIEMKPGITEDSN</sequence>
<dbReference type="Proteomes" id="UP001530377">
    <property type="component" value="Unassembled WGS sequence"/>
</dbReference>
<protein>
    <recommendedName>
        <fullName evidence="1">ADF-H domain-containing protein</fullName>
    </recommendedName>
</protein>
<gene>
    <name evidence="2" type="ORF">ACHAXA_003255</name>
</gene>
<dbReference type="Gene3D" id="3.40.20.10">
    <property type="entry name" value="Severin"/>
    <property type="match status" value="1"/>
</dbReference>
<dbReference type="AlphaFoldDB" id="A0ABD3SB70"/>
<dbReference type="Pfam" id="PF00241">
    <property type="entry name" value="Cofilin_ADF"/>
    <property type="match status" value="1"/>
</dbReference>
<keyword evidence="3" id="KW-1185">Reference proteome</keyword>
<dbReference type="InterPro" id="IPR002108">
    <property type="entry name" value="ADF-H"/>
</dbReference>
<evidence type="ECO:0000313" key="2">
    <source>
        <dbReference type="EMBL" id="KAL3821697.1"/>
    </source>
</evidence>